<dbReference type="Proteomes" id="UP000249057">
    <property type="component" value="Unassembled WGS sequence"/>
</dbReference>
<protein>
    <submittedName>
        <fullName evidence="1">S-adenosyl-L-methionine-dependent methyltransferase</fullName>
    </submittedName>
</protein>
<gene>
    <name evidence="1" type="ORF">BO95DRAFT_478868</name>
</gene>
<evidence type="ECO:0000313" key="2">
    <source>
        <dbReference type="Proteomes" id="UP000249057"/>
    </source>
</evidence>
<reference evidence="1" key="1">
    <citation type="submission" date="2018-02" db="EMBL/GenBank/DDBJ databases">
        <title>The genomes of Aspergillus section Nigri reveals drivers in fungal speciation.</title>
        <authorList>
            <consortium name="DOE Joint Genome Institute"/>
            <person name="Vesth T.C."/>
            <person name="Nybo J."/>
            <person name="Theobald S."/>
            <person name="Brandl J."/>
            <person name="Frisvad J.C."/>
            <person name="Nielsen K.F."/>
            <person name="Lyhne E.K."/>
            <person name="Kogle M.E."/>
            <person name="Kuo A."/>
            <person name="Riley R."/>
            <person name="Clum A."/>
            <person name="Nolan M."/>
            <person name="Lipzen A."/>
            <person name="Salamov A."/>
            <person name="Henrissat B."/>
            <person name="Wiebenga A."/>
            <person name="De vries R.P."/>
            <person name="Grigoriev I.V."/>
            <person name="Mortensen U.H."/>
            <person name="Andersen M.R."/>
            <person name="Baker S.E."/>
        </authorList>
    </citation>
    <scope>NUCLEOTIDE SEQUENCE</scope>
    <source>
        <strain evidence="1">CBS 621.78</strain>
    </source>
</reference>
<accession>A0ACD1GMW7</accession>
<organism evidence="1 2">
    <name type="scientific">Aspergillus brunneoviolaceus CBS 621.78</name>
    <dbReference type="NCBI Taxonomy" id="1450534"/>
    <lineage>
        <taxon>Eukaryota</taxon>
        <taxon>Fungi</taxon>
        <taxon>Dikarya</taxon>
        <taxon>Ascomycota</taxon>
        <taxon>Pezizomycotina</taxon>
        <taxon>Eurotiomycetes</taxon>
        <taxon>Eurotiomycetidae</taxon>
        <taxon>Eurotiales</taxon>
        <taxon>Aspergillaceae</taxon>
        <taxon>Aspergillus</taxon>
        <taxon>Aspergillus subgen. Circumdati</taxon>
    </lineage>
</organism>
<name>A0ACD1GMW7_9EURO</name>
<keyword evidence="1" id="KW-0489">Methyltransferase</keyword>
<evidence type="ECO:0000313" key="1">
    <source>
        <dbReference type="EMBL" id="RAH50416.1"/>
    </source>
</evidence>
<keyword evidence="2" id="KW-1185">Reference proteome</keyword>
<sequence>MSPPTNSYALHRNYHSSARLNAQNHLWKDALGYSLHPCIGLTGDSAPRIADIGTGTGIWMMDVKREYPAAQIDGFDISFAQCPPPEWLPDGVRLRELDLYEPLPAELEGIYDVVHLRLFFVVIRNDDPGPVLRNMLRMLKPGGWLQWSEHNYESWSVQSVGGRETPALDEMMNLMKQTGLGRWVPGLPDLFAQHGMVDVRKALHPCSPHSRVYWSQLQFNSNEEYSYLAMDNSTADAAGPRLRTLIGQAADECRQGAGFDFTIEVALGRKSVGERQLI</sequence>
<keyword evidence="1" id="KW-0808">Transferase</keyword>
<proteinExistence type="predicted"/>
<dbReference type="EMBL" id="KZ825314">
    <property type="protein sequence ID" value="RAH50416.1"/>
    <property type="molecule type" value="Genomic_DNA"/>
</dbReference>